<name>K9WSB3_9NOST</name>
<dbReference type="PATRIC" id="fig|56107.3.peg.71"/>
<dbReference type="OrthoDB" id="495361at2"/>
<dbReference type="eggNOG" id="ENOG5032DJY">
    <property type="taxonomic scope" value="Bacteria"/>
</dbReference>
<dbReference type="KEGG" id="csg:Cylst_0060"/>
<evidence type="ECO:0000313" key="1">
    <source>
        <dbReference type="EMBL" id="AFZ22442.1"/>
    </source>
</evidence>
<sequence length="126" mass="13408">MNIKLDNNTPNFLATLFISLIKEGITANQIMVGIVQLATDTQDLDGMTASVDCLRCLLGALPIDTSAEGVSNFVSSLAIEGVTTLMLLDALGFACNQCSLTECAAIIHLTYQRLEADKLISKVLGD</sequence>
<dbReference type="RefSeq" id="WP_015205701.1">
    <property type="nucleotide sequence ID" value="NC_019757.1"/>
</dbReference>
<keyword evidence="2" id="KW-1185">Reference proteome</keyword>
<dbReference type="Proteomes" id="UP000010475">
    <property type="component" value="Chromosome"/>
</dbReference>
<protein>
    <submittedName>
        <fullName evidence="1">Uncharacterized protein</fullName>
    </submittedName>
</protein>
<organism evidence="1 2">
    <name type="scientific">Cylindrospermum stagnale PCC 7417</name>
    <dbReference type="NCBI Taxonomy" id="56107"/>
    <lineage>
        <taxon>Bacteria</taxon>
        <taxon>Bacillati</taxon>
        <taxon>Cyanobacteriota</taxon>
        <taxon>Cyanophyceae</taxon>
        <taxon>Nostocales</taxon>
        <taxon>Nostocaceae</taxon>
        <taxon>Cylindrospermum</taxon>
    </lineage>
</organism>
<proteinExistence type="predicted"/>
<accession>K9WSB3</accession>
<dbReference type="EMBL" id="CP003642">
    <property type="protein sequence ID" value="AFZ22442.1"/>
    <property type="molecule type" value="Genomic_DNA"/>
</dbReference>
<dbReference type="AlphaFoldDB" id="K9WSB3"/>
<dbReference type="HOGENOM" id="CLU_2034208_0_0_3"/>
<evidence type="ECO:0000313" key="2">
    <source>
        <dbReference type="Proteomes" id="UP000010475"/>
    </source>
</evidence>
<reference evidence="1 2" key="1">
    <citation type="submission" date="2012-06" db="EMBL/GenBank/DDBJ databases">
        <title>Finished chromosome of genome of Cylindrospermum stagnale PCC 7417.</title>
        <authorList>
            <consortium name="US DOE Joint Genome Institute"/>
            <person name="Gugger M."/>
            <person name="Coursin T."/>
            <person name="Rippka R."/>
            <person name="Tandeau De Marsac N."/>
            <person name="Huntemann M."/>
            <person name="Wei C.-L."/>
            <person name="Han J."/>
            <person name="Detter J.C."/>
            <person name="Han C."/>
            <person name="Tapia R."/>
            <person name="Chen A."/>
            <person name="Kyrpides N."/>
            <person name="Mavromatis K."/>
            <person name="Markowitz V."/>
            <person name="Szeto E."/>
            <person name="Ivanova N."/>
            <person name="Pagani I."/>
            <person name="Pati A."/>
            <person name="Goodwin L."/>
            <person name="Nordberg H.P."/>
            <person name="Cantor M.N."/>
            <person name="Hua S.X."/>
            <person name="Woyke T."/>
            <person name="Kerfeld C.A."/>
        </authorList>
    </citation>
    <scope>NUCLEOTIDE SEQUENCE [LARGE SCALE GENOMIC DNA]</scope>
    <source>
        <strain evidence="1 2">PCC 7417</strain>
    </source>
</reference>
<gene>
    <name evidence="1" type="ORF">Cylst_0060</name>
</gene>